<sequence length="185" mass="21309">MTAGWRGDERNFRMNEIISQHFDRCVSAVDSYTHEDVTSLNTLEYQGTSQLLYKPEVECVIRLPNAGDTSTTPRQQNVEVMANQILSQFRTKLGSRLVSISDRPNTIMTIQDQNAFKFSISFETHIWEGNIDYPERWLVGLVGVPVMLKPSPNCNRNFRIRVYSDLRKSKNPLVVDILLLVCKHF</sequence>
<dbReference type="Proteomes" id="UP000748531">
    <property type="component" value="Unassembled WGS sequence"/>
</dbReference>
<evidence type="ECO:0000313" key="1">
    <source>
        <dbReference type="EMBL" id="KAF5401356.1"/>
    </source>
</evidence>
<organism evidence="1 2">
    <name type="scientific">Paragonimus heterotremus</name>
    <dbReference type="NCBI Taxonomy" id="100268"/>
    <lineage>
        <taxon>Eukaryota</taxon>
        <taxon>Metazoa</taxon>
        <taxon>Spiralia</taxon>
        <taxon>Lophotrochozoa</taxon>
        <taxon>Platyhelminthes</taxon>
        <taxon>Trematoda</taxon>
        <taxon>Digenea</taxon>
        <taxon>Plagiorchiida</taxon>
        <taxon>Troglotremata</taxon>
        <taxon>Troglotrematidae</taxon>
        <taxon>Paragonimus</taxon>
    </lineage>
</organism>
<evidence type="ECO:0000313" key="2">
    <source>
        <dbReference type="Proteomes" id="UP000748531"/>
    </source>
</evidence>
<keyword evidence="2" id="KW-1185">Reference proteome</keyword>
<protein>
    <submittedName>
        <fullName evidence="1">Uncharacterized protein</fullName>
    </submittedName>
</protein>
<comment type="caution">
    <text evidence="1">The sequence shown here is derived from an EMBL/GenBank/DDBJ whole genome shotgun (WGS) entry which is preliminary data.</text>
</comment>
<dbReference type="AlphaFoldDB" id="A0A8J4THA7"/>
<gene>
    <name evidence="1" type="ORF">PHET_05546</name>
</gene>
<accession>A0A8J4THA7</accession>
<proteinExistence type="predicted"/>
<reference evidence="1" key="1">
    <citation type="submission" date="2019-05" db="EMBL/GenBank/DDBJ databases">
        <title>Annotation for the trematode Paragonimus heterotremus.</title>
        <authorList>
            <person name="Choi Y.-J."/>
        </authorList>
    </citation>
    <scope>NUCLEOTIDE SEQUENCE</scope>
    <source>
        <strain evidence="1">LC</strain>
    </source>
</reference>
<name>A0A8J4THA7_9TREM</name>
<dbReference type="EMBL" id="LUCH01002532">
    <property type="protein sequence ID" value="KAF5401356.1"/>
    <property type="molecule type" value="Genomic_DNA"/>
</dbReference>